<gene>
    <name evidence="3" type="ORF">FDY95_16970</name>
</gene>
<evidence type="ECO:0000313" key="4">
    <source>
        <dbReference type="Proteomes" id="UP000305517"/>
    </source>
</evidence>
<dbReference type="AlphaFoldDB" id="A0A5R8WM66"/>
<keyword evidence="2" id="KW-0472">Membrane</keyword>
<feature type="region of interest" description="Disordered" evidence="1">
    <location>
        <begin position="128"/>
        <end position="150"/>
    </location>
</feature>
<keyword evidence="4" id="KW-1185">Reference proteome</keyword>
<accession>A0A5R8WM66</accession>
<protein>
    <submittedName>
        <fullName evidence="3">PorT family protein</fullName>
    </submittedName>
</protein>
<proteinExistence type="predicted"/>
<name>A0A5R8WM66_9BACT</name>
<evidence type="ECO:0000256" key="1">
    <source>
        <dbReference type="SAM" id="MobiDB-lite"/>
    </source>
</evidence>
<comment type="caution">
    <text evidence="3">The sequence shown here is derived from an EMBL/GenBank/DDBJ whole genome shotgun (WGS) entry which is preliminary data.</text>
</comment>
<sequence length="552" mass="57058">MTPVSNNNNDHRPPTGNLEELFRQKMAEAELTPRADVWDRLDHELLLRENQGYRRRLVGYRRAAAAAVAVATLGLGGWLTQRTLAPAPGTEIAVVDSNAAARSAAARLGQAAQPSAEAAARGAATASTAASSTRSGFSDEQASAADASAASSGAATQSEAGLLASTDAATTAASATTSNPVENLRESFGARRSAASRADQPSLLNRAVAAIRQTFGGAASPAVRGGSLMPANPVLAPRGNASATLVAGVAPTGARSAAVAPSATGGTELEYMSAIASRLRRANLSANVPDSLKPALLSTPALLAAQATAAQEQDDKKASASSHWRWRGSFGAQRFAPNVSSVVGSGMAFSAMPTPTTVAQRAPVPEEPTRLQPGLAQRGMFGVAVPLSKKHWTLLTGAEVAVMSGRTGREVPQTLLNNNAADEKFQTGRYQLTTVGVPMQVRYESHKQGWGVYAAVGAAVNVLLRNRTAVGTQATTDDSSYRRVLATTRGSAGVRFSPASGNWQLNLGPEAEAGLNTLNANPSEKWSQRTRPYALGLSASMEFGGGKAELAP</sequence>
<evidence type="ECO:0000313" key="3">
    <source>
        <dbReference type="EMBL" id="TLM90414.1"/>
    </source>
</evidence>
<dbReference type="OrthoDB" id="868254at2"/>
<dbReference type="RefSeq" id="WP_138079643.1">
    <property type="nucleotide sequence ID" value="NZ_VAJM01000009.1"/>
</dbReference>
<organism evidence="3 4">
    <name type="scientific">Hymenobacter jeollabukensis</name>
    <dbReference type="NCBI Taxonomy" id="2025313"/>
    <lineage>
        <taxon>Bacteria</taxon>
        <taxon>Pseudomonadati</taxon>
        <taxon>Bacteroidota</taxon>
        <taxon>Cytophagia</taxon>
        <taxon>Cytophagales</taxon>
        <taxon>Hymenobacteraceae</taxon>
        <taxon>Hymenobacter</taxon>
    </lineage>
</organism>
<feature type="transmembrane region" description="Helical" evidence="2">
    <location>
        <begin position="63"/>
        <end position="80"/>
    </location>
</feature>
<dbReference type="Proteomes" id="UP000305517">
    <property type="component" value="Unassembled WGS sequence"/>
</dbReference>
<dbReference type="EMBL" id="VAJM01000009">
    <property type="protein sequence ID" value="TLM90414.1"/>
    <property type="molecule type" value="Genomic_DNA"/>
</dbReference>
<keyword evidence="2" id="KW-0812">Transmembrane</keyword>
<feature type="region of interest" description="Disordered" evidence="1">
    <location>
        <begin position="171"/>
        <end position="199"/>
    </location>
</feature>
<keyword evidence="2" id="KW-1133">Transmembrane helix</keyword>
<evidence type="ECO:0000256" key="2">
    <source>
        <dbReference type="SAM" id="Phobius"/>
    </source>
</evidence>
<reference evidence="3 4" key="1">
    <citation type="submission" date="2019-05" db="EMBL/GenBank/DDBJ databases">
        <title>Hymenobacter edaphi sp. nov., isolated from abandoned arsenic-contaminated farmland soil.</title>
        <authorList>
            <person name="Nie L."/>
        </authorList>
    </citation>
    <scope>NUCLEOTIDE SEQUENCE [LARGE SCALE GENOMIC DNA]</scope>
    <source>
        <strain evidence="3 4">1-3-3-8</strain>
    </source>
</reference>